<dbReference type="InterPro" id="IPR015637">
    <property type="entry name" value="MUG/TDG"/>
</dbReference>
<organism evidence="5">
    <name type="scientific">marine metagenome</name>
    <dbReference type="NCBI Taxonomy" id="408172"/>
    <lineage>
        <taxon>unclassified sequences</taxon>
        <taxon>metagenomes</taxon>
        <taxon>ecological metagenomes</taxon>
    </lineage>
</organism>
<evidence type="ECO:0000313" key="5">
    <source>
        <dbReference type="EMBL" id="SVC76396.1"/>
    </source>
</evidence>
<dbReference type="InterPro" id="IPR005122">
    <property type="entry name" value="Uracil-DNA_glycosylase-like"/>
</dbReference>
<name>A0A382PT49_9ZZZZ</name>
<dbReference type="InterPro" id="IPR036895">
    <property type="entry name" value="Uracil-DNA_glycosylase-like_sf"/>
</dbReference>
<evidence type="ECO:0000256" key="2">
    <source>
        <dbReference type="ARBA" id="ARBA00022801"/>
    </source>
</evidence>
<dbReference type="CDD" id="cd10028">
    <property type="entry name" value="UDG-F2_TDG_MUG"/>
    <property type="match status" value="1"/>
</dbReference>
<dbReference type="GO" id="GO:0006285">
    <property type="term" value="P:base-excision repair, AP site formation"/>
    <property type="evidence" value="ECO:0007669"/>
    <property type="project" value="InterPro"/>
</dbReference>
<dbReference type="EMBL" id="UINC01109515">
    <property type="protein sequence ID" value="SVC76396.1"/>
    <property type="molecule type" value="Genomic_DNA"/>
</dbReference>
<gene>
    <name evidence="5" type="ORF">METZ01_LOCUS329250</name>
</gene>
<keyword evidence="3" id="KW-0234">DNA repair</keyword>
<proteinExistence type="predicted"/>
<dbReference type="GO" id="GO:0008263">
    <property type="term" value="F:pyrimidine-specific mismatch base pair DNA N-glycosylase activity"/>
    <property type="evidence" value="ECO:0007669"/>
    <property type="project" value="TreeGrafter"/>
</dbReference>
<protein>
    <recommendedName>
        <fullName evidence="4">Uracil-DNA glycosylase-like domain-containing protein</fullName>
    </recommendedName>
</protein>
<feature type="domain" description="Uracil-DNA glycosylase-like" evidence="4">
    <location>
        <begin position="11"/>
        <end position="160"/>
    </location>
</feature>
<dbReference type="Pfam" id="PF03167">
    <property type="entry name" value="UDG"/>
    <property type="match status" value="1"/>
</dbReference>
<sequence length="179" mass="19804">MEDFVTLPDHLTTGLDIVFVGLNPSLPSVAVGHYFANPRNRFWPAFNKSGLVNRELSPEGDGSLLADGIGFTDVAKRPTAMGSGLKAADFRQWSPVLKDKLLRYQPRIACFHGVTAYNSYLRYAEDIREKAKLGLQKRSIGASRVFVTPNPSPANAAYSLDDLAGWYRRLGIFRDELVG</sequence>
<evidence type="ECO:0000256" key="1">
    <source>
        <dbReference type="ARBA" id="ARBA00022763"/>
    </source>
</evidence>
<keyword evidence="1" id="KW-0227">DNA damage</keyword>
<reference evidence="5" key="1">
    <citation type="submission" date="2018-05" db="EMBL/GenBank/DDBJ databases">
        <authorList>
            <person name="Lanie J.A."/>
            <person name="Ng W.-L."/>
            <person name="Kazmierczak K.M."/>
            <person name="Andrzejewski T.M."/>
            <person name="Davidsen T.M."/>
            <person name="Wayne K.J."/>
            <person name="Tettelin H."/>
            <person name="Glass J.I."/>
            <person name="Rusch D."/>
            <person name="Podicherti R."/>
            <person name="Tsui H.-C.T."/>
            <person name="Winkler M.E."/>
        </authorList>
    </citation>
    <scope>NUCLEOTIDE SEQUENCE</scope>
</reference>
<evidence type="ECO:0000256" key="3">
    <source>
        <dbReference type="ARBA" id="ARBA00023204"/>
    </source>
</evidence>
<keyword evidence="2" id="KW-0378">Hydrolase</keyword>
<accession>A0A382PT49</accession>
<dbReference type="PANTHER" id="PTHR12159:SF9">
    <property type="entry name" value="G_T MISMATCH-SPECIFIC THYMINE DNA GLYCOSYLASE"/>
    <property type="match status" value="1"/>
</dbReference>
<dbReference type="GO" id="GO:0004844">
    <property type="term" value="F:uracil DNA N-glycosylase activity"/>
    <property type="evidence" value="ECO:0007669"/>
    <property type="project" value="TreeGrafter"/>
</dbReference>
<dbReference type="AlphaFoldDB" id="A0A382PT49"/>
<dbReference type="SUPFAM" id="SSF52141">
    <property type="entry name" value="Uracil-DNA glycosylase-like"/>
    <property type="match status" value="1"/>
</dbReference>
<evidence type="ECO:0000259" key="4">
    <source>
        <dbReference type="Pfam" id="PF03167"/>
    </source>
</evidence>
<dbReference type="PANTHER" id="PTHR12159">
    <property type="entry name" value="G/T AND G/U MISMATCH-SPECIFIC DNA GLYCOSYLASE"/>
    <property type="match status" value="1"/>
</dbReference>
<dbReference type="Gene3D" id="3.40.470.10">
    <property type="entry name" value="Uracil-DNA glycosylase-like domain"/>
    <property type="match status" value="1"/>
</dbReference>